<evidence type="ECO:0000313" key="3">
    <source>
        <dbReference type="Proteomes" id="UP001497644"/>
    </source>
</evidence>
<sequence>MLVLPERYYKIMVNPEQYVSLDNMSKRNVSHIINEFAKDLKNISGKCMDVGCGPGDITRDILLSALNSKATMIGTDIMENMIEYANKTYGDKERLEFEVLDIQTKNLPEKYISEFDHIFSFHALQWCSDIRQTFENIYCMLRPGKTMLILSVAQYAAFFESLESMAQDIRYASYMGDKKKYVGPFHYSARPREDLKELLEDIGFQVHHCSHREISNCMSTEKFMSFVTAQYTFAFLDKMPHNLREEFKNEFTRMYTEINVKEYRDRQGYSKLHDEEKETDISSAFFILVAYAQKNVS</sequence>
<proteinExistence type="predicted"/>
<evidence type="ECO:0000313" key="2">
    <source>
        <dbReference type="EMBL" id="CAL1689761.1"/>
    </source>
</evidence>
<name>A0AAV2PCQ0_9HYME</name>
<gene>
    <name evidence="2" type="ORF">LPLAT_LOCUS14614</name>
</gene>
<dbReference type="Pfam" id="PF13847">
    <property type="entry name" value="Methyltransf_31"/>
    <property type="match status" value="1"/>
</dbReference>
<feature type="domain" description="Methyltransferase" evidence="1">
    <location>
        <begin position="46"/>
        <end position="167"/>
    </location>
</feature>
<dbReference type="SUPFAM" id="SSF53335">
    <property type="entry name" value="S-adenosyl-L-methionine-dependent methyltransferases"/>
    <property type="match status" value="1"/>
</dbReference>
<dbReference type="Proteomes" id="UP001497644">
    <property type="component" value="Chromosome 9"/>
</dbReference>
<dbReference type="PANTHER" id="PTHR43861">
    <property type="entry name" value="TRANS-ACONITATE 2-METHYLTRANSFERASE-RELATED"/>
    <property type="match status" value="1"/>
</dbReference>
<protein>
    <recommendedName>
        <fullName evidence="1">Methyltransferase domain-containing protein</fullName>
    </recommendedName>
</protein>
<organism evidence="2 3">
    <name type="scientific">Lasius platythorax</name>
    <dbReference type="NCBI Taxonomy" id="488582"/>
    <lineage>
        <taxon>Eukaryota</taxon>
        <taxon>Metazoa</taxon>
        <taxon>Ecdysozoa</taxon>
        <taxon>Arthropoda</taxon>
        <taxon>Hexapoda</taxon>
        <taxon>Insecta</taxon>
        <taxon>Pterygota</taxon>
        <taxon>Neoptera</taxon>
        <taxon>Endopterygota</taxon>
        <taxon>Hymenoptera</taxon>
        <taxon>Apocrita</taxon>
        <taxon>Aculeata</taxon>
        <taxon>Formicoidea</taxon>
        <taxon>Formicidae</taxon>
        <taxon>Formicinae</taxon>
        <taxon>Lasius</taxon>
        <taxon>Lasius</taxon>
    </lineage>
</organism>
<dbReference type="AlphaFoldDB" id="A0AAV2PCQ0"/>
<dbReference type="InterPro" id="IPR025714">
    <property type="entry name" value="Methyltranfer_dom"/>
</dbReference>
<dbReference type="CDD" id="cd02440">
    <property type="entry name" value="AdoMet_MTases"/>
    <property type="match status" value="1"/>
</dbReference>
<accession>A0AAV2PCQ0</accession>
<keyword evidence="3" id="KW-1185">Reference proteome</keyword>
<dbReference type="Gene3D" id="3.40.50.150">
    <property type="entry name" value="Vaccinia Virus protein VP39"/>
    <property type="match status" value="1"/>
</dbReference>
<dbReference type="InterPro" id="IPR029063">
    <property type="entry name" value="SAM-dependent_MTases_sf"/>
</dbReference>
<reference evidence="2" key="1">
    <citation type="submission" date="2024-04" db="EMBL/GenBank/DDBJ databases">
        <authorList>
            <consortium name="Molecular Ecology Group"/>
        </authorList>
    </citation>
    <scope>NUCLEOTIDE SEQUENCE</scope>
</reference>
<dbReference type="PANTHER" id="PTHR43861:SF1">
    <property type="entry name" value="TRANS-ACONITATE 2-METHYLTRANSFERASE"/>
    <property type="match status" value="1"/>
</dbReference>
<dbReference type="EMBL" id="OZ034832">
    <property type="protein sequence ID" value="CAL1689761.1"/>
    <property type="molecule type" value="Genomic_DNA"/>
</dbReference>
<evidence type="ECO:0000259" key="1">
    <source>
        <dbReference type="Pfam" id="PF13847"/>
    </source>
</evidence>